<protein>
    <submittedName>
        <fullName evidence="2">Uncharacterized protein</fullName>
    </submittedName>
</protein>
<reference evidence="2" key="1">
    <citation type="submission" date="2023-06" db="EMBL/GenBank/DDBJ databases">
        <title>Genome-scale phylogeny and comparative genomics of the fungal order Sordariales.</title>
        <authorList>
            <consortium name="Lawrence Berkeley National Laboratory"/>
            <person name="Hensen N."/>
            <person name="Bonometti L."/>
            <person name="Westerberg I."/>
            <person name="Brannstrom I.O."/>
            <person name="Guillou S."/>
            <person name="Cros-Aarteil S."/>
            <person name="Calhoun S."/>
            <person name="Haridas S."/>
            <person name="Kuo A."/>
            <person name="Mondo S."/>
            <person name="Pangilinan J."/>
            <person name="Riley R."/>
            <person name="Labutti K."/>
            <person name="Andreopoulos B."/>
            <person name="Lipzen A."/>
            <person name="Chen C."/>
            <person name="Yanf M."/>
            <person name="Daum C."/>
            <person name="Ng V."/>
            <person name="Clum A."/>
            <person name="Steindorff A."/>
            <person name="Ohm R."/>
            <person name="Martin F."/>
            <person name="Silar P."/>
            <person name="Natvig D."/>
            <person name="Lalanne C."/>
            <person name="Gautier V."/>
            <person name="Ament-Velasquez S.L."/>
            <person name="Kruys A."/>
            <person name="Hutchinson M.I."/>
            <person name="Powell A.J."/>
            <person name="Barry K."/>
            <person name="Miller A.N."/>
            <person name="Grigoriev I.V."/>
            <person name="Debuchy R."/>
            <person name="Gladieux P."/>
            <person name="Thoren M.H."/>
            <person name="Johannesson H."/>
        </authorList>
    </citation>
    <scope>NUCLEOTIDE SEQUENCE</scope>
    <source>
        <strain evidence="2">SMH2532-1</strain>
    </source>
</reference>
<proteinExistence type="predicted"/>
<keyword evidence="3" id="KW-1185">Reference proteome</keyword>
<evidence type="ECO:0000313" key="3">
    <source>
        <dbReference type="Proteomes" id="UP001174936"/>
    </source>
</evidence>
<evidence type="ECO:0000313" key="2">
    <source>
        <dbReference type="EMBL" id="KAK0648323.1"/>
    </source>
</evidence>
<gene>
    <name evidence="2" type="ORF">B0T16DRAFT_408018</name>
</gene>
<feature type="signal peptide" evidence="1">
    <location>
        <begin position="1"/>
        <end position="20"/>
    </location>
</feature>
<organism evidence="2 3">
    <name type="scientific">Cercophora newfieldiana</name>
    <dbReference type="NCBI Taxonomy" id="92897"/>
    <lineage>
        <taxon>Eukaryota</taxon>
        <taxon>Fungi</taxon>
        <taxon>Dikarya</taxon>
        <taxon>Ascomycota</taxon>
        <taxon>Pezizomycotina</taxon>
        <taxon>Sordariomycetes</taxon>
        <taxon>Sordariomycetidae</taxon>
        <taxon>Sordariales</taxon>
        <taxon>Lasiosphaeriaceae</taxon>
        <taxon>Cercophora</taxon>
    </lineage>
</organism>
<sequence length="254" mass="28857">MRSLLFNLLVGATSIVPALANSMVHNDKFLNDHAYVARAAAPDWHFHITEGCYPSSAYWDGKKTPPGGVSYPGGINQAPKYHGCAPVSSGDRAHDFPTYFRVRKCEYSGGHVEYHVLYDVFFAYSTNRIAGHIYDWEWAMVKWVRVPGNSNYWHRKSIVLAKHGDTTEWDWDKFPNTLNEGEEWVWGKNRDRPVIKFGADGHGLEANMNQIGKWYRAADWLSNANGFPDDDWATANAPPPAFEAGRWFDLCWVA</sequence>
<feature type="chain" id="PRO_5041396081" evidence="1">
    <location>
        <begin position="21"/>
        <end position="254"/>
    </location>
</feature>
<keyword evidence="1" id="KW-0732">Signal</keyword>
<dbReference type="Proteomes" id="UP001174936">
    <property type="component" value="Unassembled WGS sequence"/>
</dbReference>
<comment type="caution">
    <text evidence="2">The sequence shown here is derived from an EMBL/GenBank/DDBJ whole genome shotgun (WGS) entry which is preliminary data.</text>
</comment>
<dbReference type="EMBL" id="JAULSV010000003">
    <property type="protein sequence ID" value="KAK0648323.1"/>
    <property type="molecule type" value="Genomic_DNA"/>
</dbReference>
<evidence type="ECO:0000256" key="1">
    <source>
        <dbReference type="SAM" id="SignalP"/>
    </source>
</evidence>
<accession>A0AA40CT21</accession>
<name>A0AA40CT21_9PEZI</name>
<dbReference type="AlphaFoldDB" id="A0AA40CT21"/>